<organism evidence="4 5">
    <name type="scientific">Dentipellis fragilis</name>
    <dbReference type="NCBI Taxonomy" id="205917"/>
    <lineage>
        <taxon>Eukaryota</taxon>
        <taxon>Fungi</taxon>
        <taxon>Dikarya</taxon>
        <taxon>Basidiomycota</taxon>
        <taxon>Agaricomycotina</taxon>
        <taxon>Agaricomycetes</taxon>
        <taxon>Russulales</taxon>
        <taxon>Hericiaceae</taxon>
        <taxon>Dentipellis</taxon>
    </lineage>
</organism>
<reference evidence="4 5" key="1">
    <citation type="submission" date="2019-02" db="EMBL/GenBank/DDBJ databases">
        <title>Genome sequencing of the rare red list fungi Dentipellis fragilis.</title>
        <authorList>
            <person name="Buettner E."/>
            <person name="Kellner H."/>
        </authorList>
    </citation>
    <scope>NUCLEOTIDE SEQUENCE [LARGE SCALE GENOMIC DNA]</scope>
    <source>
        <strain evidence="4 5">DSM 105465</strain>
    </source>
</reference>
<feature type="compositionally biased region" description="Polar residues" evidence="2">
    <location>
        <begin position="1"/>
        <end position="15"/>
    </location>
</feature>
<proteinExistence type="predicted"/>
<feature type="region of interest" description="Disordered" evidence="2">
    <location>
        <begin position="1"/>
        <end position="35"/>
    </location>
</feature>
<evidence type="ECO:0000313" key="5">
    <source>
        <dbReference type="Proteomes" id="UP000298327"/>
    </source>
</evidence>
<name>A0A4Y9YX83_9AGAM</name>
<keyword evidence="5" id="KW-1185">Reference proteome</keyword>
<feature type="coiled-coil region" evidence="1">
    <location>
        <begin position="69"/>
        <end position="96"/>
    </location>
</feature>
<sequence length="250" mass="28338">MPNMTTHASPSSTQGDRPERSRNAKAQARHRAKRKAYIEQLEQTVTKLQSVLALTPEQVAALPPPSARIRQLEQENDKLLRENDELRRQLHLQSRRASLVTNDPHFDIARRTSYPSASNEGHGYDRDLKRRRMSQSVDDVYLVRATVPRARVLSPLMPRFTQEPQRDPQSPDDRGHDAPKPLLPPSAATSPVHVLLKCQHLRLLESRTDVLDVATLLNQQPARASRLPNGLAPLELDIEPNDVLGKYFFL</sequence>
<gene>
    <name evidence="4" type="ORF">EVG20_g4778</name>
</gene>
<comment type="caution">
    <text evidence="4">The sequence shown here is derived from an EMBL/GenBank/DDBJ whole genome shotgun (WGS) entry which is preliminary data.</text>
</comment>
<dbReference type="Gene3D" id="1.20.5.170">
    <property type="match status" value="1"/>
</dbReference>
<dbReference type="STRING" id="205917.A0A4Y9YX83"/>
<dbReference type="AlphaFoldDB" id="A0A4Y9YX83"/>
<dbReference type="InterPro" id="IPR004827">
    <property type="entry name" value="bZIP"/>
</dbReference>
<evidence type="ECO:0000256" key="1">
    <source>
        <dbReference type="SAM" id="Coils"/>
    </source>
</evidence>
<feature type="region of interest" description="Disordered" evidence="2">
    <location>
        <begin position="154"/>
        <end position="188"/>
    </location>
</feature>
<dbReference type="PROSITE" id="PS00036">
    <property type="entry name" value="BZIP_BASIC"/>
    <property type="match status" value="1"/>
</dbReference>
<dbReference type="OrthoDB" id="3257643at2759"/>
<dbReference type="Proteomes" id="UP000298327">
    <property type="component" value="Unassembled WGS sequence"/>
</dbReference>
<dbReference type="CDD" id="cd14686">
    <property type="entry name" value="bZIP"/>
    <property type="match status" value="1"/>
</dbReference>
<evidence type="ECO:0000259" key="3">
    <source>
        <dbReference type="PROSITE" id="PS00036"/>
    </source>
</evidence>
<feature type="compositionally biased region" description="Basic and acidic residues" evidence="2">
    <location>
        <begin position="164"/>
        <end position="179"/>
    </location>
</feature>
<feature type="domain" description="BZIP" evidence="3">
    <location>
        <begin position="20"/>
        <end position="33"/>
    </location>
</feature>
<dbReference type="GO" id="GO:0003700">
    <property type="term" value="F:DNA-binding transcription factor activity"/>
    <property type="evidence" value="ECO:0007669"/>
    <property type="project" value="InterPro"/>
</dbReference>
<dbReference type="EMBL" id="SEOQ01000258">
    <property type="protein sequence ID" value="TFY66318.1"/>
    <property type="molecule type" value="Genomic_DNA"/>
</dbReference>
<evidence type="ECO:0000256" key="2">
    <source>
        <dbReference type="SAM" id="MobiDB-lite"/>
    </source>
</evidence>
<protein>
    <recommendedName>
        <fullName evidence="3">BZIP domain-containing protein</fullName>
    </recommendedName>
</protein>
<accession>A0A4Y9YX83</accession>
<keyword evidence="1" id="KW-0175">Coiled coil</keyword>
<evidence type="ECO:0000313" key="4">
    <source>
        <dbReference type="EMBL" id="TFY66318.1"/>
    </source>
</evidence>